<feature type="region of interest" description="Disordered" evidence="1">
    <location>
        <begin position="1"/>
        <end position="51"/>
    </location>
</feature>
<feature type="transmembrane region" description="Helical" evidence="2">
    <location>
        <begin position="247"/>
        <end position="270"/>
    </location>
</feature>
<organism evidence="4 5">
    <name type="scientific">Bifidobacterium leontopitheci</name>
    <dbReference type="NCBI Taxonomy" id="2650774"/>
    <lineage>
        <taxon>Bacteria</taxon>
        <taxon>Bacillati</taxon>
        <taxon>Actinomycetota</taxon>
        <taxon>Actinomycetes</taxon>
        <taxon>Bifidobacteriales</taxon>
        <taxon>Bifidobacteriaceae</taxon>
        <taxon>Bifidobacterium</taxon>
    </lineage>
</organism>
<comment type="caution">
    <text evidence="4">The sequence shown here is derived from an EMBL/GenBank/DDBJ whole genome shotgun (WGS) entry which is preliminary data.</text>
</comment>
<keyword evidence="2" id="KW-0812">Transmembrane</keyword>
<dbReference type="EMBL" id="WBVT01000041">
    <property type="protein sequence ID" value="KAB7789605.1"/>
    <property type="molecule type" value="Genomic_DNA"/>
</dbReference>
<reference evidence="4 5" key="1">
    <citation type="submission" date="2019-09" db="EMBL/GenBank/DDBJ databases">
        <title>Characterization of the phylogenetic diversity of two novel species belonging to the genus Bifidobacterium: Bifidobacterium cebidarum sp. nov. and Bifidobacterium leontopitheci sp. nov.</title>
        <authorList>
            <person name="Lugli G.A."/>
            <person name="Duranti S."/>
            <person name="Milani C."/>
            <person name="Turroni F."/>
            <person name="Ventura M."/>
        </authorList>
    </citation>
    <scope>NUCLEOTIDE SEQUENCE [LARGE SCALE GENOMIC DNA]</scope>
    <source>
        <strain evidence="4 5">LMG 31471</strain>
    </source>
</reference>
<keyword evidence="2" id="KW-1133">Transmembrane helix</keyword>
<keyword evidence="2" id="KW-0472">Membrane</keyword>
<protein>
    <submittedName>
        <fullName evidence="4">Proline symporter</fullName>
    </submittedName>
</protein>
<keyword evidence="5" id="KW-1185">Reference proteome</keyword>
<feature type="compositionally biased region" description="Basic residues" evidence="1">
    <location>
        <begin position="22"/>
        <end position="31"/>
    </location>
</feature>
<accession>A0A6I1GDJ3</accession>
<feature type="transmembrane region" description="Helical" evidence="2">
    <location>
        <begin position="368"/>
        <end position="390"/>
    </location>
</feature>
<proteinExistence type="predicted"/>
<dbReference type="Proteomes" id="UP000441772">
    <property type="component" value="Unassembled WGS sequence"/>
</dbReference>
<feature type="transmembrane region" description="Helical" evidence="2">
    <location>
        <begin position="217"/>
        <end position="235"/>
    </location>
</feature>
<dbReference type="AlphaFoldDB" id="A0A6I1GDJ3"/>
<feature type="transmembrane region" description="Helical" evidence="2">
    <location>
        <begin position="142"/>
        <end position="162"/>
    </location>
</feature>
<gene>
    <name evidence="4" type="ORF">F7D09_1901</name>
</gene>
<evidence type="ECO:0000313" key="5">
    <source>
        <dbReference type="Proteomes" id="UP000441772"/>
    </source>
</evidence>
<evidence type="ECO:0000256" key="2">
    <source>
        <dbReference type="SAM" id="Phobius"/>
    </source>
</evidence>
<name>A0A6I1GDJ3_9BIFI</name>
<feature type="compositionally biased region" description="Basic and acidic residues" evidence="1">
    <location>
        <begin position="1"/>
        <end position="19"/>
    </location>
</feature>
<evidence type="ECO:0000256" key="1">
    <source>
        <dbReference type="SAM" id="MobiDB-lite"/>
    </source>
</evidence>
<evidence type="ECO:0000313" key="4">
    <source>
        <dbReference type="EMBL" id="KAB7789605.1"/>
    </source>
</evidence>
<feature type="transmembrane region" description="Helical" evidence="2">
    <location>
        <begin position="182"/>
        <end position="197"/>
    </location>
</feature>
<feature type="transmembrane region" description="Helical" evidence="2">
    <location>
        <begin position="300"/>
        <end position="323"/>
    </location>
</feature>
<feature type="domain" description="Acyltransferase 3" evidence="3">
    <location>
        <begin position="101"/>
        <end position="417"/>
    </location>
</feature>
<feature type="transmembrane region" description="Helical" evidence="2">
    <location>
        <begin position="335"/>
        <end position="356"/>
    </location>
</feature>
<evidence type="ECO:0000259" key="3">
    <source>
        <dbReference type="Pfam" id="PF01757"/>
    </source>
</evidence>
<feature type="transmembrane region" description="Helical" evidence="2">
    <location>
        <begin position="402"/>
        <end position="423"/>
    </location>
</feature>
<dbReference type="GO" id="GO:0016747">
    <property type="term" value="F:acyltransferase activity, transferring groups other than amino-acyl groups"/>
    <property type="evidence" value="ECO:0007669"/>
    <property type="project" value="InterPro"/>
</dbReference>
<sequence length="470" mass="53462">MDAPRGIKQEDYRYEEHASRTMGRHSKRGLSHQRPFSNPAAGEASNDDSVAKGESFRFSDEKWEAIINGDSGSKGFSDTALLNERLHKRASHRKPRKIRNSSIEMLRILAMLMITAHHFLGFSDISLTEQKLSVKKILLETFLYSGGKIGVVIFFAISAWYLSDSTNIRGSLRRAWLLEREVLFWSLACLAFTFGYDRDGITPNLLLKSVFPIAMNVWWYATAYCVFLIVFPVFAPALRSLGKSKHGYLCCALFMIWTIFEGFVPVFSLGLHGGDFLSFVYLYALLTYYKWYMRPITVRCAWAMISIGYALILLCAVAFGILFDQTGKFASGQLYFSGTEYKLPVILVGFGVFVLFQQKTYHSSIVNTIAASAFSVYLLTDHPIILKYIWHDWFNLSSIYQSPIVGVLVVSIVFVVYALCMVLDMLRVALFRLTFDRHRGRLFDIIADHVATCALARYIRARFGIEGEED</sequence>
<dbReference type="Pfam" id="PF01757">
    <property type="entry name" value="Acyl_transf_3"/>
    <property type="match status" value="1"/>
</dbReference>
<dbReference type="InterPro" id="IPR002656">
    <property type="entry name" value="Acyl_transf_3_dom"/>
</dbReference>
<feature type="transmembrane region" description="Helical" evidence="2">
    <location>
        <begin position="276"/>
        <end position="293"/>
    </location>
</feature>
<feature type="transmembrane region" description="Helical" evidence="2">
    <location>
        <begin position="103"/>
        <end position="122"/>
    </location>
</feature>